<organism evidence="1">
    <name type="scientific">uncultured Acidobacteriota bacterium</name>
    <dbReference type="NCBI Taxonomy" id="171953"/>
    <lineage>
        <taxon>Bacteria</taxon>
        <taxon>Pseudomonadati</taxon>
        <taxon>Acidobacteriota</taxon>
        <taxon>environmental samples</taxon>
    </lineage>
</organism>
<reference evidence="1" key="1">
    <citation type="journal article" date="2005" name="Environ. Microbiol.">
        <title>Genetic and functional properties of uncultivated thermophilic crenarchaeotes from a subsurface gold mine as revealed by analysis of genome fragments.</title>
        <authorList>
            <person name="Nunoura T."/>
            <person name="Hirayama H."/>
            <person name="Takami H."/>
            <person name="Oida H."/>
            <person name="Nishi S."/>
            <person name="Shimamura S."/>
            <person name="Suzuki Y."/>
            <person name="Inagaki F."/>
            <person name="Takai K."/>
            <person name="Nealson K.H."/>
            <person name="Horikoshi K."/>
        </authorList>
    </citation>
    <scope>NUCLEOTIDE SEQUENCE</scope>
</reference>
<dbReference type="AlphaFoldDB" id="H5SIT9"/>
<name>H5SIT9_9BACT</name>
<proteinExistence type="predicted"/>
<dbReference type="EMBL" id="AP011737">
    <property type="protein sequence ID" value="BAL56075.1"/>
    <property type="molecule type" value="Genomic_DNA"/>
</dbReference>
<reference evidence="1" key="2">
    <citation type="journal article" date="2012" name="PLoS ONE">
        <title>A Deeply Branching Thermophilic Bacterium with an Ancient Acetyl-CoA Pathway Dominates a Subsurface Ecosystem.</title>
        <authorList>
            <person name="Takami H."/>
            <person name="Noguchi H."/>
            <person name="Takaki Y."/>
            <person name="Uchiyama I."/>
            <person name="Toyoda A."/>
            <person name="Nishi S."/>
            <person name="Chee G.-J."/>
            <person name="Arai W."/>
            <person name="Nunoura T."/>
            <person name="Itoh T."/>
            <person name="Hattori M."/>
            <person name="Takai K."/>
        </authorList>
    </citation>
    <scope>NUCLEOTIDE SEQUENCE</scope>
</reference>
<sequence>MLQGLFKQPIRLLWVPPPQLMQKEKRVVGDPLVETLPDHAGRPFRILAEQIARHGEEMARSFRDRAERIKDVALVLESGEQPVGEFGIVPSDPTDEVLPQPVSSLARRGVGGDLKTLRQGERFFEEPTGEGFIHCPEGVG</sequence>
<gene>
    <name evidence="1" type="ORF">HGMM_F34F02C12</name>
</gene>
<accession>H5SIT9</accession>
<protein>
    <submittedName>
        <fullName evidence="1">Uncharacterized protein</fullName>
    </submittedName>
</protein>
<evidence type="ECO:0000313" key="1">
    <source>
        <dbReference type="EMBL" id="BAL56075.1"/>
    </source>
</evidence>